<accession>A0A0S4JGQ2</accession>
<dbReference type="EMBL" id="CYKH01001664">
    <property type="protein sequence ID" value="CUG88618.1"/>
    <property type="molecule type" value="Genomic_DNA"/>
</dbReference>
<reference evidence="2" key="1">
    <citation type="submission" date="2015-09" db="EMBL/GenBank/DDBJ databases">
        <authorList>
            <consortium name="Pathogen Informatics"/>
        </authorList>
    </citation>
    <scope>NUCLEOTIDE SEQUENCE [LARGE SCALE GENOMIC DNA]</scope>
    <source>
        <strain evidence="2">Lake Konstanz</strain>
    </source>
</reference>
<evidence type="ECO:0000313" key="2">
    <source>
        <dbReference type="Proteomes" id="UP000051952"/>
    </source>
</evidence>
<name>A0A0S4JGQ2_BODSA</name>
<organism evidence="1 2">
    <name type="scientific">Bodo saltans</name>
    <name type="common">Flagellated protozoan</name>
    <dbReference type="NCBI Taxonomy" id="75058"/>
    <lineage>
        <taxon>Eukaryota</taxon>
        <taxon>Discoba</taxon>
        <taxon>Euglenozoa</taxon>
        <taxon>Kinetoplastea</taxon>
        <taxon>Metakinetoplastina</taxon>
        <taxon>Eubodonida</taxon>
        <taxon>Bodonidae</taxon>
        <taxon>Bodo</taxon>
    </lineage>
</organism>
<keyword evidence="2" id="KW-1185">Reference proteome</keyword>
<dbReference type="VEuPathDB" id="TriTrypDB:BSAL_16445"/>
<dbReference type="Proteomes" id="UP000051952">
    <property type="component" value="Unassembled WGS sequence"/>
</dbReference>
<proteinExistence type="predicted"/>
<dbReference type="AlphaFoldDB" id="A0A0S4JGQ2"/>
<protein>
    <submittedName>
        <fullName evidence="1">Uncharacterized protein</fullName>
    </submittedName>
</protein>
<evidence type="ECO:0000313" key="1">
    <source>
        <dbReference type="EMBL" id="CUG88618.1"/>
    </source>
</evidence>
<gene>
    <name evidence="1" type="ORF">BSAL_16445</name>
</gene>
<sequence>MGSHCGPLTLLSITPQSSILADLVEPLDSFVRVNSMLVTNTHTHTQKRSFVKGHKTGSNYVGHENLDCFMVFLKRPSVFHQASCKRRCRNQCIPHFLSCEQRSFVVYQGASYCAEEIRSQYAQEATVLKFLQRRREMFCCTHCTLRRALHSSEPIALCPVFHDTYLCRSKNV</sequence>